<accession>A0ABP9V8W4</accession>
<proteinExistence type="predicted"/>
<protein>
    <submittedName>
        <fullName evidence="1">Uncharacterized protein</fullName>
    </submittedName>
</protein>
<reference evidence="1 2" key="1">
    <citation type="submission" date="2024-02" db="EMBL/GenBank/DDBJ databases">
        <title>Rubritalea halochordaticola NBRC 107102.</title>
        <authorList>
            <person name="Ichikawa N."/>
            <person name="Katano-Makiyama Y."/>
            <person name="Hidaka K."/>
        </authorList>
    </citation>
    <scope>NUCLEOTIDE SEQUENCE [LARGE SCALE GENOMIC DNA]</scope>
    <source>
        <strain evidence="1 2">NBRC 107102</strain>
    </source>
</reference>
<gene>
    <name evidence="1" type="ORF">Rhal01_03235</name>
</gene>
<evidence type="ECO:0000313" key="1">
    <source>
        <dbReference type="EMBL" id="GAA5497047.1"/>
    </source>
</evidence>
<keyword evidence="2" id="KW-1185">Reference proteome</keyword>
<dbReference type="Proteomes" id="UP001424741">
    <property type="component" value="Unassembled WGS sequence"/>
</dbReference>
<sequence length="50" mass="5303">MEFASFKCDEALGMEKTTAGIVVDIEASGHKKTGDAEISGFGLRVRLNGD</sequence>
<name>A0ABP9V8W4_9BACT</name>
<organism evidence="1 2">
    <name type="scientific">Rubritalea halochordaticola</name>
    <dbReference type="NCBI Taxonomy" id="714537"/>
    <lineage>
        <taxon>Bacteria</taxon>
        <taxon>Pseudomonadati</taxon>
        <taxon>Verrucomicrobiota</taxon>
        <taxon>Verrucomicrobiia</taxon>
        <taxon>Verrucomicrobiales</taxon>
        <taxon>Rubritaleaceae</taxon>
        <taxon>Rubritalea</taxon>
    </lineage>
</organism>
<comment type="caution">
    <text evidence="1">The sequence shown here is derived from an EMBL/GenBank/DDBJ whole genome shotgun (WGS) entry which is preliminary data.</text>
</comment>
<dbReference type="EMBL" id="BAABRL010000011">
    <property type="protein sequence ID" value="GAA5497047.1"/>
    <property type="molecule type" value="Genomic_DNA"/>
</dbReference>
<evidence type="ECO:0000313" key="2">
    <source>
        <dbReference type="Proteomes" id="UP001424741"/>
    </source>
</evidence>